<accession>A0A4C1TMZ4</accession>
<dbReference type="Proteomes" id="UP000299102">
    <property type="component" value="Unassembled WGS sequence"/>
</dbReference>
<keyword evidence="2" id="KW-1185">Reference proteome</keyword>
<gene>
    <name evidence="1" type="ORF">EVAR_75458_1</name>
</gene>
<reference evidence="1 2" key="1">
    <citation type="journal article" date="2019" name="Commun. Biol.">
        <title>The bagworm genome reveals a unique fibroin gene that provides high tensile strength.</title>
        <authorList>
            <person name="Kono N."/>
            <person name="Nakamura H."/>
            <person name="Ohtoshi R."/>
            <person name="Tomita M."/>
            <person name="Numata K."/>
            <person name="Arakawa K."/>
        </authorList>
    </citation>
    <scope>NUCLEOTIDE SEQUENCE [LARGE SCALE GENOMIC DNA]</scope>
</reference>
<comment type="caution">
    <text evidence="1">The sequence shown here is derived from an EMBL/GenBank/DDBJ whole genome shotgun (WGS) entry which is preliminary data.</text>
</comment>
<evidence type="ECO:0000313" key="2">
    <source>
        <dbReference type="Proteomes" id="UP000299102"/>
    </source>
</evidence>
<dbReference type="EMBL" id="BGZK01000067">
    <property type="protein sequence ID" value="GBP14877.1"/>
    <property type="molecule type" value="Genomic_DNA"/>
</dbReference>
<proteinExistence type="predicted"/>
<organism evidence="1 2">
    <name type="scientific">Eumeta variegata</name>
    <name type="common">Bagworm moth</name>
    <name type="synonym">Eumeta japonica</name>
    <dbReference type="NCBI Taxonomy" id="151549"/>
    <lineage>
        <taxon>Eukaryota</taxon>
        <taxon>Metazoa</taxon>
        <taxon>Ecdysozoa</taxon>
        <taxon>Arthropoda</taxon>
        <taxon>Hexapoda</taxon>
        <taxon>Insecta</taxon>
        <taxon>Pterygota</taxon>
        <taxon>Neoptera</taxon>
        <taxon>Endopterygota</taxon>
        <taxon>Lepidoptera</taxon>
        <taxon>Glossata</taxon>
        <taxon>Ditrysia</taxon>
        <taxon>Tineoidea</taxon>
        <taxon>Psychidae</taxon>
        <taxon>Oiketicinae</taxon>
        <taxon>Eumeta</taxon>
    </lineage>
</organism>
<protein>
    <submittedName>
        <fullName evidence="1">Uncharacterized protein</fullName>
    </submittedName>
</protein>
<sequence>MTVHHAINILKAQPPLGVREEPAADFLYPQASPGSDRALARTAPYLFIYLAERIIYDPMWVNVEIAKATPRLLLIFGEENVFAFRAALA</sequence>
<dbReference type="AlphaFoldDB" id="A0A4C1TMZ4"/>
<evidence type="ECO:0000313" key="1">
    <source>
        <dbReference type="EMBL" id="GBP14877.1"/>
    </source>
</evidence>
<name>A0A4C1TMZ4_EUMVA</name>